<dbReference type="SUPFAM" id="SSF53254">
    <property type="entry name" value="Phosphoglycerate mutase-like"/>
    <property type="match status" value="1"/>
</dbReference>
<dbReference type="GO" id="GO:0004331">
    <property type="term" value="F:fructose-2,6-bisphosphate 2-phosphatase activity"/>
    <property type="evidence" value="ECO:0007669"/>
    <property type="project" value="TreeGrafter"/>
</dbReference>
<dbReference type="Gene3D" id="3.40.50.1240">
    <property type="entry name" value="Phosphoglycerate mutase-like"/>
    <property type="match status" value="1"/>
</dbReference>
<evidence type="ECO:0000256" key="2">
    <source>
        <dbReference type="PIRSR" id="PIRSR613078-1"/>
    </source>
</evidence>
<dbReference type="AlphaFoldDB" id="A0A0C2SEW7"/>
<feature type="binding site" evidence="3">
    <location>
        <position position="58"/>
    </location>
    <ligand>
        <name>substrate</name>
    </ligand>
</feature>
<evidence type="ECO:0000256" key="1">
    <source>
        <dbReference type="ARBA" id="ARBA00022801"/>
    </source>
</evidence>
<feature type="active site" description="Tele-phosphohistidine intermediate" evidence="2">
    <location>
        <position position="9"/>
    </location>
</feature>
<dbReference type="InterPro" id="IPR051695">
    <property type="entry name" value="Phosphoglycerate_Mutase"/>
</dbReference>
<proteinExistence type="predicted"/>
<dbReference type="InterPro" id="IPR029033">
    <property type="entry name" value="His_PPase_superfam"/>
</dbReference>
<keyword evidence="5" id="KW-1185">Reference proteome</keyword>
<organism evidence="4 5">
    <name type="scientific">Amanita muscaria (strain Koide BX008)</name>
    <dbReference type="NCBI Taxonomy" id="946122"/>
    <lineage>
        <taxon>Eukaryota</taxon>
        <taxon>Fungi</taxon>
        <taxon>Dikarya</taxon>
        <taxon>Basidiomycota</taxon>
        <taxon>Agaricomycotina</taxon>
        <taxon>Agaricomycetes</taxon>
        <taxon>Agaricomycetidae</taxon>
        <taxon>Agaricales</taxon>
        <taxon>Pluteineae</taxon>
        <taxon>Amanitaceae</taxon>
        <taxon>Amanita</taxon>
    </lineage>
</organism>
<dbReference type="HOGENOM" id="CLU_033323_0_1_1"/>
<reference evidence="4 5" key="1">
    <citation type="submission" date="2014-04" db="EMBL/GenBank/DDBJ databases">
        <title>Evolutionary Origins and Diversification of the Mycorrhizal Mutualists.</title>
        <authorList>
            <consortium name="DOE Joint Genome Institute"/>
            <consortium name="Mycorrhizal Genomics Consortium"/>
            <person name="Kohler A."/>
            <person name="Kuo A."/>
            <person name="Nagy L.G."/>
            <person name="Floudas D."/>
            <person name="Copeland A."/>
            <person name="Barry K.W."/>
            <person name="Cichocki N."/>
            <person name="Veneault-Fourrey C."/>
            <person name="LaButti K."/>
            <person name="Lindquist E.A."/>
            <person name="Lipzen A."/>
            <person name="Lundell T."/>
            <person name="Morin E."/>
            <person name="Murat C."/>
            <person name="Riley R."/>
            <person name="Ohm R."/>
            <person name="Sun H."/>
            <person name="Tunlid A."/>
            <person name="Henrissat B."/>
            <person name="Grigoriev I.V."/>
            <person name="Hibbett D.S."/>
            <person name="Martin F."/>
        </authorList>
    </citation>
    <scope>NUCLEOTIDE SEQUENCE [LARGE SCALE GENOMIC DNA]</scope>
    <source>
        <strain evidence="4 5">Koide BX008</strain>
    </source>
</reference>
<dbReference type="FunCoup" id="A0A0C2SEW7">
    <property type="interactions" value="310"/>
</dbReference>
<dbReference type="EMBL" id="KN818282">
    <property type="protein sequence ID" value="KIL61590.1"/>
    <property type="molecule type" value="Genomic_DNA"/>
</dbReference>
<keyword evidence="1" id="KW-0378">Hydrolase</keyword>
<name>A0A0C2SEW7_AMAMK</name>
<dbReference type="OrthoDB" id="354304at2759"/>
<dbReference type="PANTHER" id="PTHR46517:SF1">
    <property type="entry name" value="FRUCTOSE-2,6-BISPHOSPHATASE TIGAR"/>
    <property type="match status" value="1"/>
</dbReference>
<dbReference type="GO" id="GO:0045820">
    <property type="term" value="P:negative regulation of glycolytic process"/>
    <property type="evidence" value="ECO:0007669"/>
    <property type="project" value="TreeGrafter"/>
</dbReference>
<dbReference type="InterPro" id="IPR013078">
    <property type="entry name" value="His_Pase_superF_clade-1"/>
</dbReference>
<accession>A0A0C2SEW7</accession>
<dbReference type="PANTHER" id="PTHR46517">
    <property type="entry name" value="FRUCTOSE-2,6-BISPHOSPHATASE TIGAR"/>
    <property type="match status" value="1"/>
</dbReference>
<dbReference type="STRING" id="946122.A0A0C2SEW7"/>
<sequence length="269" mass="29086">MFTVTFIRHGTSEDNLKKVRNGWRDDPLSDLGVKQAKALGESFSSTPISIIYSSPSKRAYSTALAVQQHQSLPHPSLIPNPDLRELNFGVAEGHPWTTDCPAIDAAAASPDPESAVEKVVNELAAQGIFPIIPTTTNRFPGGETLDDLARRAERGMKDCVLNHLSEYIGLGSADGGISSTDDYHVVIASHALSISELVTALVKLDPLADQKKSYGVLSNTAWTRAVIRARDGFTGTFSISNPPPLEVKITHFNDTEHLKGLDTTEPRTT</sequence>
<evidence type="ECO:0000256" key="3">
    <source>
        <dbReference type="PIRSR" id="PIRSR613078-2"/>
    </source>
</evidence>
<dbReference type="Proteomes" id="UP000054549">
    <property type="component" value="Unassembled WGS sequence"/>
</dbReference>
<evidence type="ECO:0000313" key="4">
    <source>
        <dbReference type="EMBL" id="KIL61590.1"/>
    </source>
</evidence>
<dbReference type="GO" id="GO:0043456">
    <property type="term" value="P:regulation of pentose-phosphate shunt"/>
    <property type="evidence" value="ECO:0007669"/>
    <property type="project" value="TreeGrafter"/>
</dbReference>
<dbReference type="CDD" id="cd07067">
    <property type="entry name" value="HP_PGM_like"/>
    <property type="match status" value="1"/>
</dbReference>
<dbReference type="InParanoid" id="A0A0C2SEW7"/>
<feature type="binding site" evidence="3">
    <location>
        <begin position="8"/>
        <end position="15"/>
    </location>
    <ligand>
        <name>substrate</name>
    </ligand>
</feature>
<feature type="active site" description="Proton donor/acceptor" evidence="2">
    <location>
        <position position="85"/>
    </location>
</feature>
<dbReference type="GO" id="GO:0005829">
    <property type="term" value="C:cytosol"/>
    <property type="evidence" value="ECO:0007669"/>
    <property type="project" value="TreeGrafter"/>
</dbReference>
<gene>
    <name evidence="4" type="ORF">M378DRAFT_193404</name>
</gene>
<dbReference type="Pfam" id="PF00300">
    <property type="entry name" value="His_Phos_1"/>
    <property type="match status" value="1"/>
</dbReference>
<evidence type="ECO:0008006" key="6">
    <source>
        <dbReference type="Google" id="ProtNLM"/>
    </source>
</evidence>
<protein>
    <recommendedName>
        <fullName evidence="6">Phosphoglycerate mutase</fullName>
    </recommendedName>
</protein>
<dbReference type="SMART" id="SM00855">
    <property type="entry name" value="PGAM"/>
    <property type="match status" value="1"/>
</dbReference>
<evidence type="ECO:0000313" key="5">
    <source>
        <dbReference type="Proteomes" id="UP000054549"/>
    </source>
</evidence>